<dbReference type="PROSITE" id="PS51257">
    <property type="entry name" value="PROKAR_LIPOPROTEIN"/>
    <property type="match status" value="1"/>
</dbReference>
<comment type="function">
    <text evidence="1">Could be involved in insertion of integral membrane proteins into the membrane.</text>
</comment>
<comment type="caution">
    <text evidence="3">The sequence shown here is derived from an EMBL/GenBank/DDBJ whole genome shotgun (WGS) entry which is preliminary data.</text>
</comment>
<reference evidence="3" key="2">
    <citation type="submission" date="2018-05" db="EMBL/GenBank/DDBJ databases">
        <authorList>
            <person name="Ferrari B."/>
        </authorList>
    </citation>
    <scope>NUCLEOTIDE SEQUENCE</scope>
    <source>
        <strain evidence="3">RRmetagenome_bin12</strain>
    </source>
</reference>
<evidence type="ECO:0000313" key="2">
    <source>
        <dbReference type="EMBL" id="MBJ7594847.1"/>
    </source>
</evidence>
<evidence type="ECO:0000313" key="4">
    <source>
        <dbReference type="Proteomes" id="UP000248724"/>
    </source>
</evidence>
<comment type="similarity">
    <text evidence="1">Belongs to the UPF0161 family.</text>
</comment>
<dbReference type="Pfam" id="PF01809">
    <property type="entry name" value="YidD"/>
    <property type="match status" value="1"/>
</dbReference>
<keyword evidence="1" id="KW-1003">Cell membrane</keyword>
<accession>A0A934NA27</accession>
<dbReference type="PANTHER" id="PTHR33383:SF1">
    <property type="entry name" value="MEMBRANE PROTEIN INSERTION EFFICIENCY FACTOR-RELATED"/>
    <property type="match status" value="1"/>
</dbReference>
<reference evidence="3 4" key="1">
    <citation type="journal article" date="2017" name="Nature">
        <title>Atmospheric trace gases support primary production in Antarctic desert surface soil.</title>
        <authorList>
            <person name="Ji M."/>
            <person name="Greening C."/>
            <person name="Vanwonterghem I."/>
            <person name="Carere C.R."/>
            <person name="Bay S.K."/>
            <person name="Steen J.A."/>
            <person name="Montgomery K."/>
            <person name="Lines T."/>
            <person name="Beardall J."/>
            <person name="van Dorst J."/>
            <person name="Snape I."/>
            <person name="Stott M.B."/>
            <person name="Hugenholtz P."/>
            <person name="Ferrari B.C."/>
        </authorList>
    </citation>
    <scope>NUCLEOTIDE SEQUENCE [LARGE SCALE GENOMIC DNA]</scope>
    <source>
        <strain evidence="3">RRmetagenome_bin12</strain>
    </source>
</reference>
<evidence type="ECO:0000256" key="1">
    <source>
        <dbReference type="HAMAP-Rule" id="MF_00386"/>
    </source>
</evidence>
<dbReference type="InterPro" id="IPR002696">
    <property type="entry name" value="Membr_insert_effic_factor_YidD"/>
</dbReference>
<proteinExistence type="inferred from homology"/>
<evidence type="ECO:0000313" key="5">
    <source>
        <dbReference type="Proteomes" id="UP000606991"/>
    </source>
</evidence>
<sequence length="93" mass="10691">MTRLSLLLIRVYRVSIGPLFGMMSSCRYEPTCSQYGYEAISRFGARRGWWLALRRIGRCHPFHAGGLDPVPDEYVSWRAARRRKRAVLSGDSV</sequence>
<dbReference type="EMBL" id="QHBU01000083">
    <property type="protein sequence ID" value="PZR82082.1"/>
    <property type="molecule type" value="Genomic_DNA"/>
</dbReference>
<organism evidence="3 4">
    <name type="scientific">Candidatus Aeolococcus gillhamiae</name>
    <dbReference type="NCBI Taxonomy" id="3127015"/>
    <lineage>
        <taxon>Bacteria</taxon>
        <taxon>Bacillati</taxon>
        <taxon>Candidatus Dormiibacterota</taxon>
        <taxon>Candidatus Dormibacteria</taxon>
        <taxon>Candidatus Aeolococcales</taxon>
        <taxon>Candidatus Aeolococcaceae</taxon>
        <taxon>Candidatus Aeolococcus</taxon>
    </lineage>
</organism>
<protein>
    <recommendedName>
        <fullName evidence="1">Putative membrane protein insertion efficiency factor</fullName>
    </recommendedName>
</protein>
<evidence type="ECO:0000313" key="3">
    <source>
        <dbReference type="EMBL" id="PZR82082.1"/>
    </source>
</evidence>
<reference evidence="2 5" key="3">
    <citation type="submission" date="2020-10" db="EMBL/GenBank/DDBJ databases">
        <title>Ca. Dormibacterota MAGs.</title>
        <authorList>
            <person name="Montgomery K."/>
        </authorList>
    </citation>
    <scope>NUCLEOTIDE SEQUENCE [LARGE SCALE GENOMIC DNA]</scope>
    <source>
        <strain evidence="2">SC8812_S17_18</strain>
    </source>
</reference>
<keyword evidence="1" id="KW-0472">Membrane</keyword>
<comment type="subcellular location">
    <subcellularLocation>
        <location evidence="1">Cell membrane</location>
        <topology evidence="1">Peripheral membrane protein</topology>
        <orientation evidence="1">Cytoplasmic side</orientation>
    </subcellularLocation>
</comment>
<dbReference type="EMBL" id="JAEKNS010000083">
    <property type="protein sequence ID" value="MBJ7594847.1"/>
    <property type="molecule type" value="Genomic_DNA"/>
</dbReference>
<dbReference type="SMART" id="SM01234">
    <property type="entry name" value="Haemolytic"/>
    <property type="match status" value="1"/>
</dbReference>
<name>A0A2W5Z9M4_9BACT</name>
<dbReference type="PANTHER" id="PTHR33383">
    <property type="entry name" value="MEMBRANE PROTEIN INSERTION EFFICIENCY FACTOR-RELATED"/>
    <property type="match status" value="1"/>
</dbReference>
<dbReference type="AlphaFoldDB" id="A0A2W5Z9M4"/>
<dbReference type="GO" id="GO:0005886">
    <property type="term" value="C:plasma membrane"/>
    <property type="evidence" value="ECO:0007669"/>
    <property type="project" value="UniProtKB-SubCell"/>
</dbReference>
<accession>A0A2W5Z9M4</accession>
<dbReference type="Proteomes" id="UP000606991">
    <property type="component" value="Unassembled WGS sequence"/>
</dbReference>
<dbReference type="HAMAP" id="MF_00386">
    <property type="entry name" value="UPF0161_YidD"/>
    <property type="match status" value="1"/>
</dbReference>
<gene>
    <name evidence="2" type="primary">yidD</name>
    <name evidence="3" type="ORF">DLM65_04660</name>
    <name evidence="2" type="ORF">JF886_08295</name>
</gene>
<dbReference type="RefSeq" id="WP_337311405.1">
    <property type="nucleotide sequence ID" value="NZ_JAEKNS010000083.1"/>
</dbReference>
<dbReference type="NCBIfam" id="TIGR00278">
    <property type="entry name" value="membrane protein insertion efficiency factor YidD"/>
    <property type="match status" value="1"/>
</dbReference>
<dbReference type="Proteomes" id="UP000248724">
    <property type="component" value="Unassembled WGS sequence"/>
</dbReference>